<feature type="domain" description="Cyclic nucleotide-binding" evidence="1">
    <location>
        <begin position="709"/>
        <end position="775"/>
    </location>
</feature>
<dbReference type="InterPro" id="IPR018490">
    <property type="entry name" value="cNMP-bd_dom_sf"/>
</dbReference>
<dbReference type="InterPro" id="IPR036866">
    <property type="entry name" value="RibonucZ/Hydroxyglut_hydro"/>
</dbReference>
<dbReference type="SUPFAM" id="SSF51206">
    <property type="entry name" value="cAMP-binding domain-like"/>
    <property type="match status" value="2"/>
</dbReference>
<dbReference type="CDD" id="cd00038">
    <property type="entry name" value="CAP_ED"/>
    <property type="match status" value="1"/>
</dbReference>
<dbReference type="Pfam" id="PF23023">
    <property type="entry name" value="Anti-Pycsar_Apyc1"/>
    <property type="match status" value="1"/>
</dbReference>
<dbReference type="GO" id="GO:0005829">
    <property type="term" value="C:cytosol"/>
    <property type="evidence" value="ECO:0007669"/>
    <property type="project" value="TreeGrafter"/>
</dbReference>
<dbReference type="SUPFAM" id="SSF56281">
    <property type="entry name" value="Metallo-hydrolase/oxidoreductase"/>
    <property type="match status" value="1"/>
</dbReference>
<evidence type="ECO:0000313" key="3">
    <source>
        <dbReference type="Proteomes" id="UP000594464"/>
    </source>
</evidence>
<proteinExistence type="predicted"/>
<accession>A0A7T0C2Q2</accession>
<dbReference type="KEGG" id="nva:G3M78_08740"/>
<reference evidence="3" key="1">
    <citation type="submission" date="2020-02" db="EMBL/GenBank/DDBJ databases">
        <title>Genomic and physiological characterization of two novel Nitrospinaceae genera.</title>
        <authorList>
            <person name="Mueller A.J."/>
            <person name="Jung M.-Y."/>
            <person name="Strachan C.R."/>
            <person name="Herbold C.W."/>
            <person name="Kirkegaard R.H."/>
            <person name="Daims H."/>
        </authorList>
    </citation>
    <scope>NUCLEOTIDE SEQUENCE [LARGE SCALE GENOMIC DNA]</scope>
</reference>
<dbReference type="PANTHER" id="PTHR11635">
    <property type="entry name" value="CAMP-DEPENDENT PROTEIN KINASE REGULATORY CHAIN"/>
    <property type="match status" value="1"/>
</dbReference>
<dbReference type="Proteomes" id="UP000594464">
    <property type="component" value="Chromosome"/>
</dbReference>
<sequence>MIEKGALKFIHGKNFRILNLKGFPAVAFGCPPGLIKEVKRRDLVLPSHYVIPIRTFVKGRNQFDFEFIIYTFLFMKQGREKVHIYCNADQKIRFKIILNETLFGPSFENLLRAQYRSIAEKYFSSEEDEKPFSGFVRTLGKSKSLYNLYGKSLLAHETEKTLRDKVREKIQGIFEKKFKNFKKNPARILNALTDDYLVCAQLKKEMDLFALANEENRDSFIEGIVEFHLFDDASEVKVASSKNKRNTLTISQKDPSVFELILKKEVAHKLDMTYLDRPELFKQATPPSKPYMGLTFMGVGSGFSKDRRNSCLVVWSEGKGMMVDAFSGLDQVAWDYGIAEQDIACYFLSHVHSDHDAGLVEKVLSGARIKIVSTRIIYESFLRKLEAIICFPKELIEGFIDFFEVQPNKEILMPGFLHTYLTFDYSLHSIPAGRFKIRYAKPGCEEKTLSHSGDTKYDVTLIENWYRKGNFTEKRRDQILGFVWDADLIVHDVGGGLLHTEESALDVQPESVVDKMILVHQHSPPNADNRYHYASEGSISTLIPSNPEFEESRIDCIKPITLFRNLDDSELMKILNNSEVQHFETAESVFSQNDFGEDFYVILEGLAEIVIDGAPFAIYEAGKFFGELAISTDNPYRRASVIAKSSLTVLKIPKKFYQKFNLPTIQDGFYQIRNHFTDFLHPSLIASLAFGKVEHWSRKKKNIPLKGDAKSLYIIVSGEVKIQEKAQGKIVRLRIGDMIGSPTGRAKSSSPAKAWVASDDVYVIHLKHKQMKRLFTLFPSFYVTVCQRMKKLEAMLS</sequence>
<feature type="domain" description="Cyclic nucleotide-binding" evidence="1">
    <location>
        <begin position="562"/>
        <end position="660"/>
    </location>
</feature>
<dbReference type="PANTHER" id="PTHR11635:SF152">
    <property type="entry name" value="CAMP-DEPENDENT PROTEIN KINASE TYPE I REGULATORY SUBUNIT-RELATED"/>
    <property type="match status" value="1"/>
</dbReference>
<evidence type="ECO:0000313" key="2">
    <source>
        <dbReference type="EMBL" id="QPJ65472.1"/>
    </source>
</evidence>
<dbReference type="Pfam" id="PF00027">
    <property type="entry name" value="cNMP_binding"/>
    <property type="match status" value="1"/>
</dbReference>
<dbReference type="GO" id="GO:0004862">
    <property type="term" value="F:cAMP-dependent protein kinase inhibitor activity"/>
    <property type="evidence" value="ECO:0007669"/>
    <property type="project" value="TreeGrafter"/>
</dbReference>
<evidence type="ECO:0000259" key="1">
    <source>
        <dbReference type="PROSITE" id="PS50042"/>
    </source>
</evidence>
<dbReference type="PROSITE" id="PS50042">
    <property type="entry name" value="CNMP_BINDING_3"/>
    <property type="match status" value="2"/>
</dbReference>
<dbReference type="InterPro" id="IPR014710">
    <property type="entry name" value="RmlC-like_jellyroll"/>
</dbReference>
<dbReference type="GO" id="GO:0005952">
    <property type="term" value="C:cAMP-dependent protein kinase complex"/>
    <property type="evidence" value="ECO:0007669"/>
    <property type="project" value="InterPro"/>
</dbReference>
<gene>
    <name evidence="2" type="ORF">G3M78_08740</name>
</gene>
<dbReference type="AlphaFoldDB" id="A0A7T0C2Q2"/>
<dbReference type="Gene3D" id="3.60.15.10">
    <property type="entry name" value="Ribonuclease Z/Hydroxyacylglutathione hydrolase-like"/>
    <property type="match status" value="1"/>
</dbReference>
<name>A0A7T0C2Q2_9BACT</name>
<dbReference type="GO" id="GO:0030552">
    <property type="term" value="F:cAMP binding"/>
    <property type="evidence" value="ECO:0007669"/>
    <property type="project" value="TreeGrafter"/>
</dbReference>
<dbReference type="GO" id="GO:0034236">
    <property type="term" value="F:protein kinase A catalytic subunit binding"/>
    <property type="evidence" value="ECO:0007669"/>
    <property type="project" value="TreeGrafter"/>
</dbReference>
<organism evidence="2 3">
    <name type="scientific">Candidatus Nitrohelix vancouverensis</name>
    <dbReference type="NCBI Taxonomy" id="2705534"/>
    <lineage>
        <taxon>Bacteria</taxon>
        <taxon>Pseudomonadati</taxon>
        <taxon>Nitrospinota/Tectimicrobiota group</taxon>
        <taxon>Nitrospinota</taxon>
        <taxon>Nitrospinia</taxon>
        <taxon>Nitrospinales</taxon>
        <taxon>Nitrospinaceae</taxon>
        <taxon>Candidatus Nitrohelix</taxon>
    </lineage>
</organism>
<dbReference type="Gene3D" id="2.60.120.10">
    <property type="entry name" value="Jelly Rolls"/>
    <property type="match status" value="2"/>
</dbReference>
<dbReference type="SMART" id="SM00100">
    <property type="entry name" value="cNMP"/>
    <property type="match status" value="1"/>
</dbReference>
<dbReference type="EMBL" id="CP048620">
    <property type="protein sequence ID" value="QPJ65472.1"/>
    <property type="molecule type" value="Genomic_DNA"/>
</dbReference>
<protein>
    <submittedName>
        <fullName evidence="2">Cyclic nucleotide-binding domain-containing protein</fullName>
    </submittedName>
</protein>
<dbReference type="InterPro" id="IPR000595">
    <property type="entry name" value="cNMP-bd_dom"/>
</dbReference>
<dbReference type="InterPro" id="IPR050503">
    <property type="entry name" value="cAMP-dep_PK_reg_su-like"/>
</dbReference>